<gene>
    <name evidence="3" type="ORF">FGL98_05220</name>
</gene>
<dbReference type="RefSeq" id="WP_146315685.1">
    <property type="nucleotide sequence ID" value="NZ_VCQV01000005.1"/>
</dbReference>
<keyword evidence="2" id="KW-0472">Membrane</keyword>
<comment type="caution">
    <text evidence="3">The sequence shown here is derived from an EMBL/GenBank/DDBJ whole genome shotgun (WGS) entry which is preliminary data.</text>
</comment>
<evidence type="ECO:0000256" key="1">
    <source>
        <dbReference type="SAM" id="MobiDB-lite"/>
    </source>
</evidence>
<feature type="transmembrane region" description="Helical" evidence="2">
    <location>
        <begin position="163"/>
        <end position="185"/>
    </location>
</feature>
<organism evidence="3 4">
    <name type="scientific">Leekyejoonella antrihumi</name>
    <dbReference type="NCBI Taxonomy" id="1660198"/>
    <lineage>
        <taxon>Bacteria</taxon>
        <taxon>Bacillati</taxon>
        <taxon>Actinomycetota</taxon>
        <taxon>Actinomycetes</taxon>
        <taxon>Micrococcales</taxon>
        <taxon>Dermacoccaceae</taxon>
        <taxon>Leekyejoonella</taxon>
    </lineage>
</organism>
<accession>A0A563E4Y5</accession>
<evidence type="ECO:0000313" key="4">
    <source>
        <dbReference type="Proteomes" id="UP000320244"/>
    </source>
</evidence>
<feature type="transmembrane region" description="Helical" evidence="2">
    <location>
        <begin position="97"/>
        <end position="119"/>
    </location>
</feature>
<reference evidence="3 4" key="1">
    <citation type="submission" date="2019-05" db="EMBL/GenBank/DDBJ databases">
        <authorList>
            <person name="Lee S.D."/>
        </authorList>
    </citation>
    <scope>NUCLEOTIDE SEQUENCE [LARGE SCALE GENOMIC DNA]</scope>
    <source>
        <strain evidence="3 4">C5-26</strain>
    </source>
</reference>
<sequence>MSGNDPTVPIRPGGYDGQPPGGVPAPDEYPSYPPGPGRRHTGAGFVGVATVGALVAGAVACLGSYVETVLNPSNPFLRSLGLSTWPWYAHNAVPETYRLFGIDVIGVIVITFLLLLLVARPAPGGRSWFTVFFATWAVVLVAAVIAHVASVQVASPGGHSQAGYFQILNLAVMWGFITGWLPAAFAATANAVRRGAGVA</sequence>
<dbReference type="EMBL" id="VCQV01000005">
    <property type="protein sequence ID" value="TWP37618.1"/>
    <property type="molecule type" value="Genomic_DNA"/>
</dbReference>
<reference evidence="3 4" key="2">
    <citation type="submission" date="2019-08" db="EMBL/GenBank/DDBJ databases">
        <title>Jejuicoccus antrihumi gen. nov., sp. nov., a new member of the family Dermacoccaceae isolated from a cave.</title>
        <authorList>
            <person name="Schumann P."/>
            <person name="Kim I.S."/>
        </authorList>
    </citation>
    <scope>NUCLEOTIDE SEQUENCE [LARGE SCALE GENOMIC DNA]</scope>
    <source>
        <strain evidence="3 4">C5-26</strain>
    </source>
</reference>
<dbReference type="Proteomes" id="UP000320244">
    <property type="component" value="Unassembled WGS sequence"/>
</dbReference>
<protein>
    <submittedName>
        <fullName evidence="3">Uncharacterized protein</fullName>
    </submittedName>
</protein>
<feature type="region of interest" description="Disordered" evidence="1">
    <location>
        <begin position="1"/>
        <end position="36"/>
    </location>
</feature>
<keyword evidence="4" id="KW-1185">Reference proteome</keyword>
<dbReference type="AlphaFoldDB" id="A0A563E4Y5"/>
<keyword evidence="2" id="KW-1133">Transmembrane helix</keyword>
<name>A0A563E4Y5_9MICO</name>
<proteinExistence type="predicted"/>
<keyword evidence="2" id="KW-0812">Transmembrane</keyword>
<feature type="transmembrane region" description="Helical" evidence="2">
    <location>
        <begin position="131"/>
        <end position="151"/>
    </location>
</feature>
<evidence type="ECO:0000313" key="3">
    <source>
        <dbReference type="EMBL" id="TWP37618.1"/>
    </source>
</evidence>
<feature type="transmembrane region" description="Helical" evidence="2">
    <location>
        <begin position="43"/>
        <end position="66"/>
    </location>
</feature>
<evidence type="ECO:0000256" key="2">
    <source>
        <dbReference type="SAM" id="Phobius"/>
    </source>
</evidence>